<dbReference type="AlphaFoldDB" id="A0A4Q0YEX4"/>
<dbReference type="InterPro" id="IPR050376">
    <property type="entry name" value="Pterin-4-alpha-carb_dehyd"/>
</dbReference>
<dbReference type="EC" id="4.2.1.96" evidence="4"/>
<dbReference type="PANTHER" id="PTHR42805:SF1">
    <property type="entry name" value="PTERIN-4-ALPHA-CARBINOLAMINE DEHYDRATASE-RELATED"/>
    <property type="match status" value="1"/>
</dbReference>
<dbReference type="GO" id="GO:0008124">
    <property type="term" value="F:4-alpha-hydroxytetrahydrobiopterin dehydratase activity"/>
    <property type="evidence" value="ECO:0007669"/>
    <property type="project" value="UniProtKB-UniRule"/>
</dbReference>
<dbReference type="InterPro" id="IPR036428">
    <property type="entry name" value="PCD_sf"/>
</dbReference>
<dbReference type="NCBIfam" id="NF002016">
    <property type="entry name" value="PRK00823.1-1"/>
    <property type="match status" value="1"/>
</dbReference>
<name>A0A4Q0YEX4_9GAMM</name>
<dbReference type="PANTHER" id="PTHR42805">
    <property type="entry name" value="PTERIN-4-ALPHA-CARBINOLAMINE DEHYDRATASE-RELATED"/>
    <property type="match status" value="1"/>
</dbReference>
<evidence type="ECO:0000313" key="6">
    <source>
        <dbReference type="Proteomes" id="UP000290287"/>
    </source>
</evidence>
<comment type="similarity">
    <text evidence="2 4">Belongs to the pterin-4-alpha-carbinolamine dehydratase family.</text>
</comment>
<dbReference type="Pfam" id="PF01329">
    <property type="entry name" value="Pterin_4a"/>
    <property type="match status" value="1"/>
</dbReference>
<dbReference type="SUPFAM" id="SSF55248">
    <property type="entry name" value="PCD-like"/>
    <property type="match status" value="1"/>
</dbReference>
<evidence type="ECO:0000256" key="2">
    <source>
        <dbReference type="ARBA" id="ARBA00006472"/>
    </source>
</evidence>
<dbReference type="Proteomes" id="UP000290287">
    <property type="component" value="Unassembled WGS sequence"/>
</dbReference>
<protein>
    <recommendedName>
        <fullName evidence="4">Putative pterin-4-alpha-carbinolamine dehydratase</fullName>
        <shortName evidence="4">PHS</shortName>
        <ecNumber evidence="4">4.2.1.96</ecNumber>
    </recommendedName>
    <alternativeName>
        <fullName evidence="4">4-alpha-hydroxy-tetrahydropterin dehydratase</fullName>
    </alternativeName>
    <alternativeName>
        <fullName evidence="4">Pterin carbinolamine dehydratase</fullName>
        <shortName evidence="4">PCD</shortName>
    </alternativeName>
</protein>
<comment type="caution">
    <text evidence="5">The sequence shown here is derived from an EMBL/GenBank/DDBJ whole genome shotgun (WGS) entry which is preliminary data.</text>
</comment>
<gene>
    <name evidence="5" type="ORF">CS022_24065</name>
</gene>
<evidence type="ECO:0000256" key="4">
    <source>
        <dbReference type="HAMAP-Rule" id="MF_00434"/>
    </source>
</evidence>
<dbReference type="OrthoDB" id="5294615at2"/>
<dbReference type="Gene3D" id="3.30.1360.20">
    <property type="entry name" value="Transcriptional coactivator/pterin dehydratase"/>
    <property type="match status" value="1"/>
</dbReference>
<keyword evidence="6" id="KW-1185">Reference proteome</keyword>
<dbReference type="RefSeq" id="WP_129124384.1">
    <property type="nucleotide sequence ID" value="NZ_PEIB01000060.1"/>
</dbReference>
<reference evidence="5 6" key="1">
    <citation type="submission" date="2017-10" db="EMBL/GenBank/DDBJ databases">
        <title>Nyctiphanis sp. nov., isolated from the stomach of the euphausiid Nyctiphanes simplex (Hansen, 1911) in the Gulf of California.</title>
        <authorList>
            <person name="Gomez-Gil B."/>
            <person name="Aguilar-Mendez M."/>
            <person name="Lopez-Cortes A."/>
            <person name="Gomez-Gutierrez J."/>
            <person name="Roque A."/>
            <person name="Lang E."/>
            <person name="Gonzalez-Castillo A."/>
        </authorList>
    </citation>
    <scope>NUCLEOTIDE SEQUENCE [LARGE SCALE GENOMIC DNA]</scope>
    <source>
        <strain evidence="5 6">CAIM 600</strain>
    </source>
</reference>
<evidence type="ECO:0000256" key="1">
    <source>
        <dbReference type="ARBA" id="ARBA00001554"/>
    </source>
</evidence>
<evidence type="ECO:0000313" key="5">
    <source>
        <dbReference type="EMBL" id="RXJ68705.1"/>
    </source>
</evidence>
<sequence length="115" mass="12961">MDDLNELKCEACVADAPRVEADEAKTLLTEIPEWALIERDGVPQLERAFTFRTFKQAWAFSDKVATLAEAEGHHPAILLEWGKVTVTWWTHKIHGLHKNDFICAAKTDALGYEAP</sequence>
<dbReference type="EMBL" id="PEIB01000060">
    <property type="protein sequence ID" value="RXJ68705.1"/>
    <property type="molecule type" value="Genomic_DNA"/>
</dbReference>
<evidence type="ECO:0000256" key="3">
    <source>
        <dbReference type="ARBA" id="ARBA00023239"/>
    </source>
</evidence>
<dbReference type="CDD" id="cd00913">
    <property type="entry name" value="PCD_DCoH_subfamily_a"/>
    <property type="match status" value="1"/>
</dbReference>
<dbReference type="InterPro" id="IPR001533">
    <property type="entry name" value="Pterin_deHydtase"/>
</dbReference>
<dbReference type="HAMAP" id="MF_00434">
    <property type="entry name" value="Pterin_4_alpha"/>
    <property type="match status" value="1"/>
</dbReference>
<proteinExistence type="inferred from homology"/>
<comment type="catalytic activity">
    <reaction evidence="1 4">
        <text>(4aS,6R)-4a-hydroxy-L-erythro-5,6,7,8-tetrahydrobiopterin = (6R)-L-erythro-6,7-dihydrobiopterin + H2O</text>
        <dbReference type="Rhea" id="RHEA:11920"/>
        <dbReference type="ChEBI" id="CHEBI:15377"/>
        <dbReference type="ChEBI" id="CHEBI:15642"/>
        <dbReference type="ChEBI" id="CHEBI:43120"/>
        <dbReference type="EC" id="4.2.1.96"/>
    </reaction>
</comment>
<accession>A0A4Q0YEX4</accession>
<organism evidence="5 6">
    <name type="scientific">Veronia nyctiphanis</name>
    <dbReference type="NCBI Taxonomy" id="1278244"/>
    <lineage>
        <taxon>Bacteria</taxon>
        <taxon>Pseudomonadati</taxon>
        <taxon>Pseudomonadota</taxon>
        <taxon>Gammaproteobacteria</taxon>
        <taxon>Vibrionales</taxon>
        <taxon>Vibrionaceae</taxon>
        <taxon>Veronia</taxon>
    </lineage>
</organism>
<dbReference type="GO" id="GO:0006729">
    <property type="term" value="P:tetrahydrobiopterin biosynthetic process"/>
    <property type="evidence" value="ECO:0007669"/>
    <property type="project" value="InterPro"/>
</dbReference>
<keyword evidence="3 4" id="KW-0456">Lyase</keyword>